<dbReference type="AlphaFoldDB" id="A0A7Y9H742"/>
<evidence type="ECO:0000313" key="2">
    <source>
        <dbReference type="EMBL" id="NYE38941.1"/>
    </source>
</evidence>
<sequence length="141" mass="14364">MHRHLGNALRTAFACSVLLLGAGCGDRDPDEPTPGTRASQTPAQTPAQTPTQTPTQTQGQTTPPSEGLQKVRVVGVVERTGDCVVVRDDNDITWTIAGADAKDLPAGERVAVTGAPDLAATGCGGPLVRATSVSPLDQPGG</sequence>
<feature type="region of interest" description="Disordered" evidence="1">
    <location>
        <begin position="26"/>
        <end position="69"/>
    </location>
</feature>
<dbReference type="PROSITE" id="PS51257">
    <property type="entry name" value="PROKAR_LIPOPROTEIN"/>
    <property type="match status" value="1"/>
</dbReference>
<evidence type="ECO:0000256" key="1">
    <source>
        <dbReference type="SAM" id="MobiDB-lite"/>
    </source>
</evidence>
<accession>A0A7Y9H742</accession>
<dbReference type="Proteomes" id="UP000549911">
    <property type="component" value="Unassembled WGS sequence"/>
</dbReference>
<feature type="compositionally biased region" description="Low complexity" evidence="1">
    <location>
        <begin position="40"/>
        <end position="64"/>
    </location>
</feature>
<reference evidence="2 3" key="2">
    <citation type="submission" date="2020-08" db="EMBL/GenBank/DDBJ databases">
        <title>The Agave Microbiome: Exploring the role of microbial communities in plant adaptations to desert environments.</title>
        <authorList>
            <person name="Partida-Martinez L.P."/>
        </authorList>
    </citation>
    <scope>NUCLEOTIDE SEQUENCE [LARGE SCALE GENOMIC DNA]</scope>
    <source>
        <strain evidence="2 3">AT2.17</strain>
    </source>
</reference>
<protein>
    <submittedName>
        <fullName evidence="2">Uncharacterized protein</fullName>
    </submittedName>
</protein>
<dbReference type="EMBL" id="JACCBW010000008">
    <property type="protein sequence ID" value="NYE38941.1"/>
    <property type="molecule type" value="Genomic_DNA"/>
</dbReference>
<reference evidence="2 3" key="1">
    <citation type="submission" date="2020-07" db="EMBL/GenBank/DDBJ databases">
        <authorList>
            <person name="Partida-Martinez L."/>
            <person name="Huntemann M."/>
            <person name="Clum A."/>
            <person name="Wang J."/>
            <person name="Palaniappan K."/>
            <person name="Ritter S."/>
            <person name="Chen I.-M."/>
            <person name="Stamatis D."/>
            <person name="Reddy T."/>
            <person name="O'Malley R."/>
            <person name="Daum C."/>
            <person name="Shapiro N."/>
            <person name="Ivanova N."/>
            <person name="Kyrpides N."/>
            <person name="Woyke T."/>
        </authorList>
    </citation>
    <scope>NUCLEOTIDE SEQUENCE [LARGE SCALE GENOMIC DNA]</scope>
    <source>
        <strain evidence="2 3">AT2.17</strain>
    </source>
</reference>
<keyword evidence="3" id="KW-1185">Reference proteome</keyword>
<evidence type="ECO:0000313" key="3">
    <source>
        <dbReference type="Proteomes" id="UP000549911"/>
    </source>
</evidence>
<comment type="caution">
    <text evidence="2">The sequence shown here is derived from an EMBL/GenBank/DDBJ whole genome shotgun (WGS) entry which is preliminary data.</text>
</comment>
<organism evidence="2 3">
    <name type="scientific">Nocardioides cavernae</name>
    <dbReference type="NCBI Taxonomy" id="1921566"/>
    <lineage>
        <taxon>Bacteria</taxon>
        <taxon>Bacillati</taxon>
        <taxon>Actinomycetota</taxon>
        <taxon>Actinomycetes</taxon>
        <taxon>Propionibacteriales</taxon>
        <taxon>Nocardioidaceae</taxon>
        <taxon>Nocardioides</taxon>
    </lineage>
</organism>
<gene>
    <name evidence="2" type="ORF">F4692_004096</name>
</gene>
<name>A0A7Y9H742_9ACTN</name>
<proteinExistence type="predicted"/>
<dbReference type="RefSeq" id="WP_179621572.1">
    <property type="nucleotide sequence ID" value="NZ_JACCBW010000008.1"/>
</dbReference>